<feature type="region of interest" description="Disordered" evidence="1">
    <location>
        <begin position="60"/>
        <end position="80"/>
    </location>
</feature>
<keyword evidence="2" id="KW-0472">Membrane</keyword>
<evidence type="ECO:0000313" key="4">
    <source>
        <dbReference type="Proteomes" id="UP001530315"/>
    </source>
</evidence>
<gene>
    <name evidence="3" type="ORF">ACHAW5_003330</name>
</gene>
<keyword evidence="2" id="KW-0812">Transmembrane</keyword>
<keyword evidence="2" id="KW-1133">Transmembrane helix</keyword>
<feature type="compositionally biased region" description="Pro residues" evidence="1">
    <location>
        <begin position="65"/>
        <end position="76"/>
    </location>
</feature>
<feature type="transmembrane region" description="Helical" evidence="2">
    <location>
        <begin position="85"/>
        <end position="104"/>
    </location>
</feature>
<evidence type="ECO:0000313" key="3">
    <source>
        <dbReference type="EMBL" id="KAL3797611.1"/>
    </source>
</evidence>
<dbReference type="AlphaFoldDB" id="A0ABD3QCW2"/>
<evidence type="ECO:0000256" key="2">
    <source>
        <dbReference type="SAM" id="Phobius"/>
    </source>
</evidence>
<protein>
    <submittedName>
        <fullName evidence="3">Uncharacterized protein</fullName>
    </submittedName>
</protein>
<feature type="region of interest" description="Disordered" evidence="1">
    <location>
        <begin position="138"/>
        <end position="189"/>
    </location>
</feature>
<keyword evidence="4" id="KW-1185">Reference proteome</keyword>
<dbReference type="EMBL" id="JALLAZ020000343">
    <property type="protein sequence ID" value="KAL3797611.1"/>
    <property type="molecule type" value="Genomic_DNA"/>
</dbReference>
<proteinExistence type="predicted"/>
<evidence type="ECO:0000256" key="1">
    <source>
        <dbReference type="SAM" id="MobiDB-lite"/>
    </source>
</evidence>
<reference evidence="3 4" key="1">
    <citation type="submission" date="2024-10" db="EMBL/GenBank/DDBJ databases">
        <title>Updated reference genomes for cyclostephanoid diatoms.</title>
        <authorList>
            <person name="Roberts W.R."/>
            <person name="Alverson A.J."/>
        </authorList>
    </citation>
    <scope>NUCLEOTIDE SEQUENCE [LARGE SCALE GENOMIC DNA]</scope>
    <source>
        <strain evidence="3 4">AJA276-08</strain>
    </source>
</reference>
<comment type="caution">
    <text evidence="3">The sequence shown here is derived from an EMBL/GenBank/DDBJ whole genome shotgun (WGS) entry which is preliminary data.</text>
</comment>
<name>A0ABD3QCW2_9STRA</name>
<organism evidence="3 4">
    <name type="scientific">Stephanodiscus triporus</name>
    <dbReference type="NCBI Taxonomy" id="2934178"/>
    <lineage>
        <taxon>Eukaryota</taxon>
        <taxon>Sar</taxon>
        <taxon>Stramenopiles</taxon>
        <taxon>Ochrophyta</taxon>
        <taxon>Bacillariophyta</taxon>
        <taxon>Coscinodiscophyceae</taxon>
        <taxon>Thalassiosirophycidae</taxon>
        <taxon>Stephanodiscales</taxon>
        <taxon>Stephanodiscaceae</taxon>
        <taxon>Stephanodiscus</taxon>
    </lineage>
</organism>
<sequence length="189" mass="20820">MAGPTRTTLEPRLYDTLSLDVSHLSPAQLAVDQEFALSFPLSMASRIPPHVARELRRHLAKRKPPPSGSGPPPPPADAHLSRPRVLAGCLALTAAMTIVPYAFVNWIRPLSERDDALTGSQIRRGAFNNSGSRDVGKDPYWDFRRGRRKRKGDDGIDDDGGYEDLFNRDSPGDTDLGDAFTAKSRRWGS</sequence>
<dbReference type="Proteomes" id="UP001530315">
    <property type="component" value="Unassembled WGS sequence"/>
</dbReference>
<accession>A0ABD3QCW2</accession>